<dbReference type="Proteomes" id="UP000006242">
    <property type="component" value="Unassembled WGS sequence"/>
</dbReference>
<name>U2ER74_9GAMM</name>
<feature type="signal peptide" evidence="1">
    <location>
        <begin position="1"/>
        <end position="26"/>
    </location>
</feature>
<evidence type="ECO:0000256" key="1">
    <source>
        <dbReference type="SAM" id="SignalP"/>
    </source>
</evidence>
<dbReference type="Pfam" id="PF13598">
    <property type="entry name" value="DUF4139"/>
    <property type="match status" value="1"/>
</dbReference>
<dbReference type="RefSeq" id="WP_006912343.1">
    <property type="nucleotide sequence ID" value="NZ_AFNV02000004.1"/>
</dbReference>
<dbReference type="InterPro" id="IPR037291">
    <property type="entry name" value="DUF4139"/>
</dbReference>
<keyword evidence="4" id="KW-1185">Reference proteome</keyword>
<protein>
    <recommendedName>
        <fullName evidence="2">DUF4139 domain-containing protein</fullName>
    </recommendedName>
</protein>
<sequence length="457" mass="48719">MKQPNHLLKALVVVLPASFLPLAAFAASSSDPTRVDAMALYNRGAAVVQTTRDIDLKSGDQTIGWPISGRLRADTVWLEGEGVRLTGLTARAGDDSGQGLLAGRVGQPVTLLRDNDAGDARSREATLVGVNGDTLLVRVDDRIERLTGDSPWRVAWPAGDDSGDGLQLDIDADKAGKQPLTATYQIDGPSWQASYTGRFDAQAGQLELASMAIIDNSAGARLAAEKAWLVAGDVARTNGHAPTPMMMARFEAKASDAGAPEANGDTYRYALEDGIDVAAGGTRAVSIMAPKTFDATRSYRVENSFYSVSREGQRSHAQIRLAFDNTAEVPLPAGAVRIYDSSGSANLMGEDRIDDTPKQAPVTLTLGTAFDLTSERRLVEDRKTGENERRRTVEITLHNASADAATVQVVENLPQGATVESAEPKTADDAPANTAEWQIDVPANGEQTLRYTAVWSN</sequence>
<dbReference type="PANTHER" id="PTHR38075:SF1">
    <property type="entry name" value="DUF4139 DOMAIN-CONTAINING PROTEIN"/>
    <property type="match status" value="1"/>
</dbReference>
<dbReference type="STRING" id="1033802.SSPSH_000819"/>
<proteinExistence type="predicted"/>
<dbReference type="PANTHER" id="PTHR38075">
    <property type="entry name" value="DUF4139 DOMAIN-CONTAINING PROTEIN"/>
    <property type="match status" value="1"/>
</dbReference>
<feature type="chain" id="PRO_5004626885" description="DUF4139 domain-containing protein" evidence="1">
    <location>
        <begin position="27"/>
        <end position="457"/>
    </location>
</feature>
<dbReference type="eggNOG" id="COG5316">
    <property type="taxonomic scope" value="Bacteria"/>
</dbReference>
<accession>U2ER74</accession>
<feature type="domain" description="DUF4139" evidence="2">
    <location>
        <begin position="180"/>
        <end position="452"/>
    </location>
</feature>
<dbReference type="OrthoDB" id="9808067at2"/>
<dbReference type="EMBL" id="AFNV02000004">
    <property type="protein sequence ID" value="ERJ20260.1"/>
    <property type="molecule type" value="Genomic_DNA"/>
</dbReference>
<reference evidence="3 4" key="1">
    <citation type="journal article" date="2011" name="J. Bacteriol.">
        <title>Genome sequence of Salinisphaera shabanensis, a gammaproteobacterium from the harsh, variable environment of the brine-seawater interface of the Shaban Deep in the Red Sea.</title>
        <authorList>
            <person name="Antunes A."/>
            <person name="Alam I."/>
            <person name="Bajic V.B."/>
            <person name="Stingl U."/>
        </authorList>
    </citation>
    <scope>NUCLEOTIDE SEQUENCE [LARGE SCALE GENOMIC DNA]</scope>
    <source>
        <strain evidence="3 4">E1L3A</strain>
    </source>
</reference>
<reference evidence="3 4" key="2">
    <citation type="journal article" date="2013" name="PLoS ONE">
        <title>INDIGO - INtegrated Data Warehouse of MIcrobial GenOmes with Examples from the Red Sea Extremophiles.</title>
        <authorList>
            <person name="Alam I."/>
            <person name="Antunes A."/>
            <person name="Kamau A.A."/>
            <person name="Ba Alawi W."/>
            <person name="Kalkatawi M."/>
            <person name="Stingl U."/>
            <person name="Bajic V.B."/>
        </authorList>
    </citation>
    <scope>NUCLEOTIDE SEQUENCE [LARGE SCALE GENOMIC DNA]</scope>
    <source>
        <strain evidence="3 4">E1L3A</strain>
    </source>
</reference>
<comment type="caution">
    <text evidence="3">The sequence shown here is derived from an EMBL/GenBank/DDBJ whole genome shotgun (WGS) entry which is preliminary data.</text>
</comment>
<evidence type="ECO:0000259" key="2">
    <source>
        <dbReference type="Pfam" id="PF13598"/>
    </source>
</evidence>
<evidence type="ECO:0000313" key="4">
    <source>
        <dbReference type="Proteomes" id="UP000006242"/>
    </source>
</evidence>
<evidence type="ECO:0000313" key="3">
    <source>
        <dbReference type="EMBL" id="ERJ20260.1"/>
    </source>
</evidence>
<gene>
    <name evidence="3" type="ORF">SSPSH_000819</name>
</gene>
<keyword evidence="1" id="KW-0732">Signal</keyword>
<organism evidence="3 4">
    <name type="scientific">Salinisphaera shabanensis E1L3A</name>
    <dbReference type="NCBI Taxonomy" id="1033802"/>
    <lineage>
        <taxon>Bacteria</taxon>
        <taxon>Pseudomonadati</taxon>
        <taxon>Pseudomonadota</taxon>
        <taxon>Gammaproteobacteria</taxon>
        <taxon>Salinisphaerales</taxon>
        <taxon>Salinisphaeraceae</taxon>
        <taxon>Salinisphaera</taxon>
    </lineage>
</organism>
<dbReference type="AlphaFoldDB" id="U2ER74"/>